<proteinExistence type="predicted"/>
<protein>
    <submittedName>
        <fullName evidence="2">Type II toxin-antitoxin system RelE/ParE family toxin</fullName>
    </submittedName>
</protein>
<reference evidence="2 3" key="1">
    <citation type="submission" date="2019-10" db="EMBL/GenBank/DDBJ databases">
        <title>Paraburkholderia sp. isolated from nodules of Mimosa pudica from Brazilian Atlantic Forest soils.</title>
        <authorList>
            <person name="Paulitsch F."/>
            <person name="Hungria M."/>
            <person name="Dall'Agnol R."/>
        </authorList>
    </citation>
    <scope>NUCLEOTIDE SEQUENCE [LARGE SCALE GENOMIC DNA]</scope>
    <source>
        <strain evidence="2 3">CNPSo 3157</strain>
    </source>
</reference>
<organism evidence="2 3">
    <name type="scientific">Paraburkholderia franconis</name>
    <dbReference type="NCBI Taxonomy" id="2654983"/>
    <lineage>
        <taxon>Bacteria</taxon>
        <taxon>Pseudomonadati</taxon>
        <taxon>Pseudomonadota</taxon>
        <taxon>Betaproteobacteria</taxon>
        <taxon>Burkholderiales</taxon>
        <taxon>Burkholderiaceae</taxon>
        <taxon>Paraburkholderia</taxon>
    </lineage>
</organism>
<keyword evidence="1" id="KW-1277">Toxin-antitoxin system</keyword>
<gene>
    <name evidence="2" type="ORF">GCT13_36820</name>
</gene>
<name>A0A7X1NIU4_9BURK</name>
<accession>A0A7X1NIU4</accession>
<evidence type="ECO:0000256" key="1">
    <source>
        <dbReference type="ARBA" id="ARBA00022649"/>
    </source>
</evidence>
<dbReference type="InterPro" id="IPR007712">
    <property type="entry name" value="RelE/ParE_toxin"/>
</dbReference>
<keyword evidence="3" id="KW-1185">Reference proteome</keyword>
<dbReference type="RefSeq" id="WP_152766809.1">
    <property type="nucleotide sequence ID" value="NZ_WHNP01000061.1"/>
</dbReference>
<dbReference type="AlphaFoldDB" id="A0A7X1NIU4"/>
<comment type="caution">
    <text evidence="2">The sequence shown here is derived from an EMBL/GenBank/DDBJ whole genome shotgun (WGS) entry which is preliminary data.</text>
</comment>
<dbReference type="Pfam" id="PF05016">
    <property type="entry name" value="ParE_toxin"/>
    <property type="match status" value="1"/>
</dbReference>
<dbReference type="EMBL" id="WHNP01000061">
    <property type="protein sequence ID" value="MPW22246.1"/>
    <property type="molecule type" value="Genomic_DNA"/>
</dbReference>
<dbReference type="InterPro" id="IPR035093">
    <property type="entry name" value="RelE/ParE_toxin_dom_sf"/>
</dbReference>
<dbReference type="Proteomes" id="UP000484381">
    <property type="component" value="Unassembled WGS sequence"/>
</dbReference>
<sequence length="112" mass="12988">MKKYKVKFAPEFFDQLLDVEDFIARNSKSELIADRYTKSVKEYCKTFKTAAERGTRRDDLMPGIRIVGFDSTVLAFSVQEDEVWFLGVFYGGQDYESYIPSRPSVFGIKVMK</sequence>
<evidence type="ECO:0000313" key="2">
    <source>
        <dbReference type="EMBL" id="MPW22246.1"/>
    </source>
</evidence>
<evidence type="ECO:0000313" key="3">
    <source>
        <dbReference type="Proteomes" id="UP000484381"/>
    </source>
</evidence>
<dbReference type="Gene3D" id="3.30.2310.20">
    <property type="entry name" value="RelE-like"/>
    <property type="match status" value="1"/>
</dbReference>